<dbReference type="AlphaFoldDB" id="A0A7G7YND3"/>
<dbReference type="PANTHER" id="PTHR12677:SF59">
    <property type="entry name" value="GOLGI APPARATUS MEMBRANE PROTEIN TVP38-RELATED"/>
    <property type="match status" value="1"/>
</dbReference>
<feature type="transmembrane region" description="Helical" evidence="7">
    <location>
        <begin position="61"/>
        <end position="80"/>
    </location>
</feature>
<name>A0A7G7YND3_9CORY</name>
<evidence type="ECO:0000256" key="7">
    <source>
        <dbReference type="RuleBase" id="RU366058"/>
    </source>
</evidence>
<gene>
    <name evidence="9" type="ORF">GP473_04360</name>
</gene>
<comment type="subcellular location">
    <subcellularLocation>
        <location evidence="1 7">Cell membrane</location>
        <topology evidence="1 7">Multi-pass membrane protein</topology>
    </subcellularLocation>
</comment>
<evidence type="ECO:0000256" key="6">
    <source>
        <dbReference type="ARBA" id="ARBA00023136"/>
    </source>
</evidence>
<evidence type="ECO:0000256" key="3">
    <source>
        <dbReference type="ARBA" id="ARBA00022475"/>
    </source>
</evidence>
<evidence type="ECO:0000256" key="5">
    <source>
        <dbReference type="ARBA" id="ARBA00022989"/>
    </source>
</evidence>
<dbReference type="PANTHER" id="PTHR12677">
    <property type="entry name" value="GOLGI APPARATUS MEMBRANE PROTEIN TVP38-RELATED"/>
    <property type="match status" value="1"/>
</dbReference>
<sequence>MTNCGGALARVGCAAQGVIQRASTVPLRTKILISALIAVIVVCILWVPVPSTGTIRGWVESTGVWAPVTYVLLMVSFTQLPIPRTVWTIAAGILFGPFLGSTLALIGLAVSATVSLLLVRTFGQRWVDKRTEGDVRLELLRQLIAVRGWIAVLGLRMVPAVPFTPLNYACGLSAIPVVPYLIATVCGSAPNTVATVMAADALVTGQRPWILLMSVVVVLIGFTLFTREFLHWRTVLKKTPRTDKSSTEPEL</sequence>
<feature type="transmembrane region" description="Helical" evidence="7">
    <location>
        <begin position="209"/>
        <end position="230"/>
    </location>
</feature>
<evidence type="ECO:0000256" key="2">
    <source>
        <dbReference type="ARBA" id="ARBA00008640"/>
    </source>
</evidence>
<evidence type="ECO:0000259" key="8">
    <source>
        <dbReference type="Pfam" id="PF09335"/>
    </source>
</evidence>
<keyword evidence="4 7" id="KW-0812">Transmembrane</keyword>
<feature type="transmembrane region" description="Helical" evidence="7">
    <location>
        <begin position="86"/>
        <end position="119"/>
    </location>
</feature>
<dbReference type="EMBL" id="CP046883">
    <property type="protein sequence ID" value="QNH96003.1"/>
    <property type="molecule type" value="Genomic_DNA"/>
</dbReference>
<dbReference type="Proteomes" id="UP000515275">
    <property type="component" value="Chromosome"/>
</dbReference>
<keyword evidence="3 7" id="KW-1003">Cell membrane</keyword>
<evidence type="ECO:0000256" key="4">
    <source>
        <dbReference type="ARBA" id="ARBA00022692"/>
    </source>
</evidence>
<evidence type="ECO:0000313" key="10">
    <source>
        <dbReference type="Proteomes" id="UP000515275"/>
    </source>
</evidence>
<dbReference type="Pfam" id="PF09335">
    <property type="entry name" value="VTT_dom"/>
    <property type="match status" value="1"/>
</dbReference>
<reference evidence="9 10" key="1">
    <citation type="submission" date="2019-12" db="EMBL/GenBank/DDBJ databases">
        <title>Corynebacterium sp. nov., isolated from feces of the Anser Albifrons in China.</title>
        <authorList>
            <person name="Liu Q."/>
        </authorList>
    </citation>
    <scope>NUCLEOTIDE SEQUENCE [LARGE SCALE GENOMIC DNA]</scope>
    <source>
        <strain evidence="9 10">23H37-10</strain>
    </source>
</reference>
<comment type="similarity">
    <text evidence="2 7">Belongs to the TVP38/TMEM64 family.</text>
</comment>
<organism evidence="9 10">
    <name type="scientific">Corynebacterium anserum</name>
    <dbReference type="NCBI Taxonomy" id="2684406"/>
    <lineage>
        <taxon>Bacteria</taxon>
        <taxon>Bacillati</taxon>
        <taxon>Actinomycetota</taxon>
        <taxon>Actinomycetes</taxon>
        <taxon>Mycobacteriales</taxon>
        <taxon>Corynebacteriaceae</taxon>
        <taxon>Corynebacterium</taxon>
    </lineage>
</organism>
<accession>A0A7G7YND3</accession>
<keyword evidence="6 7" id="KW-0472">Membrane</keyword>
<dbReference type="GO" id="GO:0005886">
    <property type="term" value="C:plasma membrane"/>
    <property type="evidence" value="ECO:0007669"/>
    <property type="project" value="UniProtKB-SubCell"/>
</dbReference>
<protein>
    <recommendedName>
        <fullName evidence="7">TVP38/TMEM64 family membrane protein</fullName>
    </recommendedName>
</protein>
<evidence type="ECO:0000313" key="9">
    <source>
        <dbReference type="EMBL" id="QNH96003.1"/>
    </source>
</evidence>
<keyword evidence="5 7" id="KW-1133">Transmembrane helix</keyword>
<evidence type="ECO:0000256" key="1">
    <source>
        <dbReference type="ARBA" id="ARBA00004651"/>
    </source>
</evidence>
<proteinExistence type="inferred from homology"/>
<keyword evidence="10" id="KW-1185">Reference proteome</keyword>
<dbReference type="KEGG" id="cans:GP473_04360"/>
<dbReference type="InterPro" id="IPR015414">
    <property type="entry name" value="TMEM64"/>
</dbReference>
<feature type="transmembrane region" description="Helical" evidence="7">
    <location>
        <begin position="31"/>
        <end position="49"/>
    </location>
</feature>
<comment type="caution">
    <text evidence="7">Lacks conserved residue(s) required for the propagation of feature annotation.</text>
</comment>
<feature type="domain" description="VTT" evidence="8">
    <location>
        <begin position="82"/>
        <end position="198"/>
    </location>
</feature>
<dbReference type="InterPro" id="IPR032816">
    <property type="entry name" value="VTT_dom"/>
</dbReference>